<comment type="similarity">
    <text evidence="1 9">Belongs to the selenophosphate synthase 1 family. Class I subfamily.</text>
</comment>
<gene>
    <name evidence="9" type="primary">selD</name>
    <name evidence="12" type="ORF">SAMN04515656_10455</name>
</gene>
<dbReference type="GO" id="GO:0004756">
    <property type="term" value="F:selenide, water dikinase activity"/>
    <property type="evidence" value="ECO:0007669"/>
    <property type="project" value="UniProtKB-UniRule"/>
</dbReference>
<dbReference type="Pfam" id="PF00586">
    <property type="entry name" value="AIRS"/>
    <property type="match status" value="1"/>
</dbReference>
<feature type="domain" description="PurM-like N-terminal" evidence="10">
    <location>
        <begin position="48"/>
        <end position="154"/>
    </location>
</feature>
<dbReference type="SUPFAM" id="SSF56042">
    <property type="entry name" value="PurM C-terminal domain-like"/>
    <property type="match status" value="1"/>
</dbReference>
<dbReference type="Gene3D" id="3.90.650.10">
    <property type="entry name" value="PurM-like C-terminal domain"/>
    <property type="match status" value="1"/>
</dbReference>
<evidence type="ECO:0000313" key="12">
    <source>
        <dbReference type="EMBL" id="SEA13539.1"/>
    </source>
</evidence>
<keyword evidence="7 9" id="KW-0460">Magnesium</keyword>
<feature type="binding site" description="in other chain" evidence="9">
    <location>
        <position position="19"/>
    </location>
    <ligand>
        <name>ATP</name>
        <dbReference type="ChEBI" id="CHEBI:30616"/>
        <note>ligand shared between dimeric partners</note>
    </ligand>
</feature>
<dbReference type="Proteomes" id="UP000199394">
    <property type="component" value="Unassembled WGS sequence"/>
</dbReference>
<protein>
    <recommendedName>
        <fullName evidence="9">Selenide, water dikinase</fullName>
        <ecNumber evidence="9">2.7.9.3</ecNumber>
    </recommendedName>
    <alternativeName>
        <fullName evidence="9">Selenium donor protein</fullName>
    </alternativeName>
    <alternativeName>
        <fullName evidence="9">Selenophosphate synthase</fullName>
    </alternativeName>
</protein>
<dbReference type="NCBIfam" id="TIGR00476">
    <property type="entry name" value="selD"/>
    <property type="match status" value="1"/>
</dbReference>
<dbReference type="STRING" id="81409.SAMN04515656_10455"/>
<dbReference type="InterPro" id="IPR010918">
    <property type="entry name" value="PurM-like_C_dom"/>
</dbReference>
<keyword evidence="3 9" id="KW-0479">Metal-binding</keyword>
<feature type="binding site" description="in other chain" evidence="9">
    <location>
        <position position="66"/>
    </location>
    <ligand>
        <name>ATP</name>
        <dbReference type="ChEBI" id="CHEBI:30616"/>
        <note>ligand shared between dimeric partners</note>
    </ligand>
</feature>
<comment type="cofactor">
    <cofactor evidence="9">
        <name>Mg(2+)</name>
        <dbReference type="ChEBI" id="CHEBI:18420"/>
    </cofactor>
    <text evidence="9">Binds 1 Mg(2+) ion per monomer.</text>
</comment>
<feature type="binding site" evidence="9">
    <location>
        <position position="49"/>
    </location>
    <ligand>
        <name>Mg(2+)</name>
        <dbReference type="ChEBI" id="CHEBI:18420"/>
    </ligand>
</feature>
<dbReference type="GO" id="GO:0000287">
    <property type="term" value="F:magnesium ion binding"/>
    <property type="evidence" value="ECO:0007669"/>
    <property type="project" value="UniProtKB-UniRule"/>
</dbReference>
<evidence type="ECO:0000256" key="1">
    <source>
        <dbReference type="ARBA" id="ARBA00008026"/>
    </source>
</evidence>
<dbReference type="RefSeq" id="WP_090305053.1">
    <property type="nucleotide sequence ID" value="NZ_FNRK01000004.1"/>
</dbReference>
<dbReference type="PANTHER" id="PTHR10256:SF0">
    <property type="entry name" value="INACTIVE SELENIDE, WATER DIKINASE-LIKE PROTEIN-RELATED"/>
    <property type="match status" value="1"/>
</dbReference>
<dbReference type="NCBIfam" id="NF002098">
    <property type="entry name" value="PRK00943.1"/>
    <property type="match status" value="1"/>
</dbReference>
<dbReference type="InterPro" id="IPR016188">
    <property type="entry name" value="PurM-like_N"/>
</dbReference>
<feature type="domain" description="PurM-like C-terminal" evidence="11">
    <location>
        <begin position="166"/>
        <end position="336"/>
    </location>
</feature>
<evidence type="ECO:0000256" key="4">
    <source>
        <dbReference type="ARBA" id="ARBA00022741"/>
    </source>
</evidence>
<reference evidence="12 13" key="1">
    <citation type="submission" date="2016-10" db="EMBL/GenBank/DDBJ databases">
        <authorList>
            <person name="de Groot N.N."/>
        </authorList>
    </citation>
    <scope>NUCLEOTIDE SEQUENCE [LARGE SCALE GENOMIC DNA]</scope>
    <source>
        <strain evidence="12 13">SR12</strain>
    </source>
</reference>
<dbReference type="AlphaFoldDB" id="A0A1H3YPP1"/>
<comment type="catalytic activity">
    <reaction evidence="9">
        <text>hydrogenselenide + ATP + H2O = selenophosphate + AMP + phosphate + 2 H(+)</text>
        <dbReference type="Rhea" id="RHEA:18737"/>
        <dbReference type="ChEBI" id="CHEBI:15377"/>
        <dbReference type="ChEBI" id="CHEBI:15378"/>
        <dbReference type="ChEBI" id="CHEBI:16144"/>
        <dbReference type="ChEBI" id="CHEBI:29317"/>
        <dbReference type="ChEBI" id="CHEBI:30616"/>
        <dbReference type="ChEBI" id="CHEBI:43474"/>
        <dbReference type="ChEBI" id="CHEBI:456215"/>
        <dbReference type="EC" id="2.7.9.3"/>
    </reaction>
</comment>
<feature type="binding site" description="in other chain" evidence="9">
    <location>
        <begin position="46"/>
        <end position="48"/>
    </location>
    <ligand>
        <name>ATP</name>
        <dbReference type="ChEBI" id="CHEBI:30616"/>
        <note>ligand shared between dimeric partners</note>
    </ligand>
</feature>
<evidence type="ECO:0000259" key="11">
    <source>
        <dbReference type="Pfam" id="PF02769"/>
    </source>
</evidence>
<evidence type="ECO:0000256" key="6">
    <source>
        <dbReference type="ARBA" id="ARBA00022840"/>
    </source>
</evidence>
<evidence type="ECO:0000313" key="13">
    <source>
        <dbReference type="Proteomes" id="UP000199394"/>
    </source>
</evidence>
<dbReference type="HAMAP" id="MF_00625">
    <property type="entry name" value="SelD"/>
    <property type="match status" value="1"/>
</dbReference>
<feature type="binding site" evidence="9">
    <location>
        <position position="224"/>
    </location>
    <ligand>
        <name>Mg(2+)</name>
        <dbReference type="ChEBI" id="CHEBI:18420"/>
    </ligand>
</feature>
<accession>A0A1H3YPP1</accession>
<evidence type="ECO:0000259" key="10">
    <source>
        <dbReference type="Pfam" id="PF00586"/>
    </source>
</evidence>
<dbReference type="InterPro" id="IPR023061">
    <property type="entry name" value="SelD_I"/>
</dbReference>
<dbReference type="GO" id="GO:0016260">
    <property type="term" value="P:selenocysteine biosynthetic process"/>
    <property type="evidence" value="ECO:0007669"/>
    <property type="project" value="InterPro"/>
</dbReference>
<dbReference type="OrthoDB" id="9772934at2"/>
<dbReference type="Pfam" id="PF02769">
    <property type="entry name" value="AIRS_C"/>
    <property type="match status" value="1"/>
</dbReference>
<dbReference type="EMBL" id="FNRK01000004">
    <property type="protein sequence ID" value="SEA13539.1"/>
    <property type="molecule type" value="Genomic_DNA"/>
</dbReference>
<dbReference type="SUPFAM" id="SSF55326">
    <property type="entry name" value="PurM N-terminal domain-like"/>
    <property type="match status" value="1"/>
</dbReference>
<organism evidence="12 13">
    <name type="scientific">Eubacterium aggregans</name>
    <dbReference type="NCBI Taxonomy" id="81409"/>
    <lineage>
        <taxon>Bacteria</taxon>
        <taxon>Bacillati</taxon>
        <taxon>Bacillota</taxon>
        <taxon>Clostridia</taxon>
        <taxon>Eubacteriales</taxon>
        <taxon>Eubacteriaceae</taxon>
        <taxon>Eubacterium</taxon>
    </lineage>
</organism>
<feature type="binding site" evidence="9">
    <location>
        <position position="89"/>
    </location>
    <ligand>
        <name>Mg(2+)</name>
        <dbReference type="ChEBI" id="CHEBI:18420"/>
    </ligand>
</feature>
<keyword evidence="6 9" id="KW-0067">ATP-binding</keyword>
<dbReference type="CDD" id="cd02195">
    <property type="entry name" value="SelD"/>
    <property type="match status" value="1"/>
</dbReference>
<dbReference type="InterPro" id="IPR036921">
    <property type="entry name" value="PurM-like_N_sf"/>
</dbReference>
<dbReference type="InterPro" id="IPR036676">
    <property type="entry name" value="PurM-like_C_sf"/>
</dbReference>
<comment type="subunit">
    <text evidence="9">Homodimer.</text>
</comment>
<feature type="binding site" description="in other chain" evidence="9">
    <location>
        <position position="89"/>
    </location>
    <ligand>
        <name>ATP</name>
        <dbReference type="ChEBI" id="CHEBI:30616"/>
        <note>ligand shared between dimeric partners</note>
    </ligand>
</feature>
<name>A0A1H3YPP1_9FIRM</name>
<evidence type="ECO:0000256" key="2">
    <source>
        <dbReference type="ARBA" id="ARBA00022679"/>
    </source>
</evidence>
<keyword evidence="13" id="KW-1185">Reference proteome</keyword>
<dbReference type="Gene3D" id="3.30.1330.10">
    <property type="entry name" value="PurM-like, N-terminal domain"/>
    <property type="match status" value="1"/>
</dbReference>
<proteinExistence type="inferred from homology"/>
<dbReference type="GO" id="GO:0005524">
    <property type="term" value="F:ATP binding"/>
    <property type="evidence" value="ECO:0007669"/>
    <property type="project" value="UniProtKB-UniRule"/>
</dbReference>
<keyword evidence="2 9" id="KW-0808">Transferase</keyword>
<feature type="binding site" evidence="9">
    <location>
        <begin position="136"/>
        <end position="138"/>
    </location>
    <ligand>
        <name>ATP</name>
        <dbReference type="ChEBI" id="CHEBI:30616"/>
        <note>ligand shared between dimeric partners</note>
    </ligand>
</feature>
<comment type="function">
    <text evidence="9">Synthesizes selenophosphate from selenide and ATP.</text>
</comment>
<dbReference type="InterPro" id="IPR004536">
    <property type="entry name" value="SPS/SelD"/>
</dbReference>
<evidence type="ECO:0000256" key="5">
    <source>
        <dbReference type="ARBA" id="ARBA00022777"/>
    </source>
</evidence>
<evidence type="ECO:0000256" key="9">
    <source>
        <dbReference type="HAMAP-Rule" id="MF_00625"/>
    </source>
</evidence>
<feature type="active site" evidence="9">
    <location>
        <position position="16"/>
    </location>
</feature>
<keyword evidence="8 9" id="KW-0711">Selenium</keyword>
<evidence type="ECO:0000256" key="8">
    <source>
        <dbReference type="ARBA" id="ARBA00023266"/>
    </source>
</evidence>
<dbReference type="GO" id="GO:0005737">
    <property type="term" value="C:cytoplasm"/>
    <property type="evidence" value="ECO:0007669"/>
    <property type="project" value="TreeGrafter"/>
</dbReference>
<sequence>MEETIKLTKLAKCAGCGAKVGAGTLSELLGDLKVHQDDNLIVGFDKSDDASVYKISDELALVQTLDFFPPIADDPYLFGQIAATNALSDVYAMGGEPKLAMNILCVTESMPREAVHEVLRGGYDKVYEAGAIITGGHSIIDEEPKYGLSVTGFVHPDKVLSNSGAKVGDQLILTKPLGVGILTTGAKVDMVEPENLDRVMTQMTTLNKAARDVMVKYRVHSCTDVTGFSLMGHGYEMAEGSDASLAIWMDSIKVLPQALELAEMGILPAGMYRNRSFCEGEVAVDEGISRAMVDVLFDPQTSGGLLMAVDPEDAEALYRELQGQVPGAQWIGEVRDAIPGCKIKIHPCR</sequence>
<evidence type="ECO:0000256" key="3">
    <source>
        <dbReference type="ARBA" id="ARBA00022723"/>
    </source>
</evidence>
<dbReference type="EC" id="2.7.9.3" evidence="9"/>
<dbReference type="FunFam" id="3.30.1330.10:FF:000003">
    <property type="entry name" value="Selenide, water dikinase"/>
    <property type="match status" value="1"/>
</dbReference>
<keyword evidence="5 9" id="KW-0418">Kinase</keyword>
<dbReference type="PIRSF" id="PIRSF036407">
    <property type="entry name" value="Selenphspht_syn"/>
    <property type="match status" value="1"/>
</dbReference>
<evidence type="ECO:0000256" key="7">
    <source>
        <dbReference type="ARBA" id="ARBA00022842"/>
    </source>
</evidence>
<keyword evidence="4 9" id="KW-0547">Nucleotide-binding</keyword>
<dbReference type="PANTHER" id="PTHR10256">
    <property type="entry name" value="SELENIDE, WATER DIKINASE"/>
    <property type="match status" value="1"/>
</dbReference>
<feature type="site" description="Important for catalytic activity" evidence="9">
    <location>
        <position position="19"/>
    </location>
</feature>